<comment type="caution">
    <text evidence="2">The sequence shown here is derived from an EMBL/GenBank/DDBJ whole genome shotgun (WGS) entry which is preliminary data.</text>
</comment>
<sequence length="170" mass="17784">MVPYVGEIRMFGGNFPPVGWAFCDGQILPISGNEALYTLLGTTYGGDGVTTFALPDYRGRIPVNNGVNPRTGTNYPLGQLGGTETVTLTTSNLPPHTHAVNVSSQEGTIDTPSGSFFAKNVQAYSTAAPTAQMASGTISATGGSQPHDNMMPYLPVSYIIALEGAFPSSY</sequence>
<feature type="domain" description="Phage tail collar" evidence="1">
    <location>
        <begin position="6"/>
        <end position="62"/>
    </location>
</feature>
<protein>
    <submittedName>
        <fullName evidence="2">Phage tail protein</fullName>
    </submittedName>
</protein>
<evidence type="ECO:0000313" key="2">
    <source>
        <dbReference type="EMBL" id="RNB89479.1"/>
    </source>
</evidence>
<dbReference type="Gene3D" id="3.90.1340.10">
    <property type="entry name" value="Phage tail collar domain"/>
    <property type="match status" value="1"/>
</dbReference>
<keyword evidence="3" id="KW-1185">Reference proteome</keyword>
<dbReference type="InterPro" id="IPR011083">
    <property type="entry name" value="Phage_tail_collar_dom"/>
</dbReference>
<gene>
    <name evidence="2" type="ORF">EDM56_09780</name>
</gene>
<dbReference type="Proteomes" id="UP000271031">
    <property type="component" value="Unassembled WGS sequence"/>
</dbReference>
<dbReference type="RefSeq" id="WP_122917734.1">
    <property type="nucleotide sequence ID" value="NZ_RHHQ01000008.1"/>
</dbReference>
<organism evidence="2 3">
    <name type="scientific">Brevibacillus fluminis</name>
    <dbReference type="NCBI Taxonomy" id="511487"/>
    <lineage>
        <taxon>Bacteria</taxon>
        <taxon>Bacillati</taxon>
        <taxon>Bacillota</taxon>
        <taxon>Bacilli</taxon>
        <taxon>Bacillales</taxon>
        <taxon>Paenibacillaceae</taxon>
        <taxon>Brevibacillus</taxon>
    </lineage>
</organism>
<dbReference type="AlphaFoldDB" id="A0A3M8DPP3"/>
<accession>A0A3M8DPP3</accession>
<evidence type="ECO:0000313" key="3">
    <source>
        <dbReference type="Proteomes" id="UP000271031"/>
    </source>
</evidence>
<dbReference type="SUPFAM" id="SSF88874">
    <property type="entry name" value="Receptor-binding domain of short tail fibre protein gp12"/>
    <property type="match status" value="1"/>
</dbReference>
<reference evidence="2 3" key="1">
    <citation type="submission" date="2018-10" db="EMBL/GenBank/DDBJ databases">
        <title>Phylogenomics of Brevibacillus.</title>
        <authorList>
            <person name="Dunlap C."/>
        </authorList>
    </citation>
    <scope>NUCLEOTIDE SEQUENCE [LARGE SCALE GENOMIC DNA]</scope>
    <source>
        <strain evidence="2 3">JCM 15716</strain>
    </source>
</reference>
<dbReference type="InterPro" id="IPR037053">
    <property type="entry name" value="Phage_tail_collar_dom_sf"/>
</dbReference>
<dbReference type="Pfam" id="PF07484">
    <property type="entry name" value="Collar"/>
    <property type="match status" value="1"/>
</dbReference>
<dbReference type="OrthoDB" id="9810174at2"/>
<proteinExistence type="predicted"/>
<dbReference type="EMBL" id="RHHQ01000008">
    <property type="protein sequence ID" value="RNB89479.1"/>
    <property type="molecule type" value="Genomic_DNA"/>
</dbReference>
<evidence type="ECO:0000259" key="1">
    <source>
        <dbReference type="Pfam" id="PF07484"/>
    </source>
</evidence>
<name>A0A3M8DPP3_9BACL</name>